<evidence type="ECO:0000256" key="1">
    <source>
        <dbReference type="SAM" id="MobiDB-lite"/>
    </source>
</evidence>
<accession>S8F6Z9</accession>
<evidence type="ECO:0000313" key="2">
    <source>
        <dbReference type="EMBL" id="EPS94659.1"/>
    </source>
</evidence>
<name>S8F6Z9_FOMSC</name>
<dbReference type="EMBL" id="KE504226">
    <property type="protein sequence ID" value="EPS94659.1"/>
    <property type="molecule type" value="Genomic_DNA"/>
</dbReference>
<dbReference type="Proteomes" id="UP000015241">
    <property type="component" value="Unassembled WGS sequence"/>
</dbReference>
<feature type="region of interest" description="Disordered" evidence="1">
    <location>
        <begin position="18"/>
        <end position="43"/>
    </location>
</feature>
<dbReference type="HOGENOM" id="CLU_2386188_0_0_1"/>
<sequence>MPTPTQVVERIAVPVEQLGEHRRGSKPQDAAHRLHNHTPAHNVLPHHVSHHAHRYPAIDEEAFLLGSFVSFRAVDWPARWDGERTGKMSRAGRM</sequence>
<organism evidence="2 3">
    <name type="scientific">Fomitopsis schrenkii</name>
    <name type="common">Brown rot fungus</name>
    <dbReference type="NCBI Taxonomy" id="2126942"/>
    <lineage>
        <taxon>Eukaryota</taxon>
        <taxon>Fungi</taxon>
        <taxon>Dikarya</taxon>
        <taxon>Basidiomycota</taxon>
        <taxon>Agaricomycotina</taxon>
        <taxon>Agaricomycetes</taxon>
        <taxon>Polyporales</taxon>
        <taxon>Fomitopsis</taxon>
    </lineage>
</organism>
<proteinExistence type="predicted"/>
<dbReference type="InParanoid" id="S8F6Z9"/>
<keyword evidence="3" id="KW-1185">Reference proteome</keyword>
<dbReference type="AlphaFoldDB" id="S8F6Z9"/>
<reference evidence="2 3" key="1">
    <citation type="journal article" date="2012" name="Science">
        <title>The Paleozoic origin of enzymatic lignin decomposition reconstructed from 31 fungal genomes.</title>
        <authorList>
            <person name="Floudas D."/>
            <person name="Binder M."/>
            <person name="Riley R."/>
            <person name="Barry K."/>
            <person name="Blanchette R.A."/>
            <person name="Henrissat B."/>
            <person name="Martinez A.T."/>
            <person name="Otillar R."/>
            <person name="Spatafora J.W."/>
            <person name="Yadav J.S."/>
            <person name="Aerts A."/>
            <person name="Benoit I."/>
            <person name="Boyd A."/>
            <person name="Carlson A."/>
            <person name="Copeland A."/>
            <person name="Coutinho P.M."/>
            <person name="de Vries R.P."/>
            <person name="Ferreira P."/>
            <person name="Findley K."/>
            <person name="Foster B."/>
            <person name="Gaskell J."/>
            <person name="Glotzer D."/>
            <person name="Gorecki P."/>
            <person name="Heitman J."/>
            <person name="Hesse C."/>
            <person name="Hori C."/>
            <person name="Igarashi K."/>
            <person name="Jurgens J.A."/>
            <person name="Kallen N."/>
            <person name="Kersten P."/>
            <person name="Kohler A."/>
            <person name="Kuees U."/>
            <person name="Kumar T.K.A."/>
            <person name="Kuo A."/>
            <person name="LaButti K."/>
            <person name="Larrondo L.F."/>
            <person name="Lindquist E."/>
            <person name="Ling A."/>
            <person name="Lombard V."/>
            <person name="Lucas S."/>
            <person name="Lundell T."/>
            <person name="Martin R."/>
            <person name="McLaughlin D.J."/>
            <person name="Morgenstern I."/>
            <person name="Morin E."/>
            <person name="Murat C."/>
            <person name="Nagy L.G."/>
            <person name="Nolan M."/>
            <person name="Ohm R.A."/>
            <person name="Patyshakuliyeva A."/>
            <person name="Rokas A."/>
            <person name="Ruiz-Duenas F.J."/>
            <person name="Sabat G."/>
            <person name="Salamov A."/>
            <person name="Samejima M."/>
            <person name="Schmutz J."/>
            <person name="Slot J.C."/>
            <person name="St John F."/>
            <person name="Stenlid J."/>
            <person name="Sun H."/>
            <person name="Sun S."/>
            <person name="Syed K."/>
            <person name="Tsang A."/>
            <person name="Wiebenga A."/>
            <person name="Young D."/>
            <person name="Pisabarro A."/>
            <person name="Eastwood D.C."/>
            <person name="Martin F."/>
            <person name="Cullen D."/>
            <person name="Grigoriev I.V."/>
            <person name="Hibbett D.S."/>
        </authorList>
    </citation>
    <scope>NUCLEOTIDE SEQUENCE</scope>
    <source>
        <strain evidence="3">FP-58527</strain>
    </source>
</reference>
<protein>
    <submittedName>
        <fullName evidence="2">Uncharacterized protein</fullName>
    </submittedName>
</protein>
<gene>
    <name evidence="2" type="ORF">FOMPIDRAFT_87306</name>
</gene>
<evidence type="ECO:0000313" key="3">
    <source>
        <dbReference type="Proteomes" id="UP000015241"/>
    </source>
</evidence>